<reference evidence="2" key="1">
    <citation type="journal article" date="2022" name="Mol. Ecol. Resour.">
        <title>The genomes of chicory, endive, great burdock and yacon provide insights into Asteraceae palaeo-polyploidization history and plant inulin production.</title>
        <authorList>
            <person name="Fan W."/>
            <person name="Wang S."/>
            <person name="Wang H."/>
            <person name="Wang A."/>
            <person name="Jiang F."/>
            <person name="Liu H."/>
            <person name="Zhao H."/>
            <person name="Xu D."/>
            <person name="Zhang Y."/>
        </authorList>
    </citation>
    <scope>NUCLEOTIDE SEQUENCE [LARGE SCALE GENOMIC DNA]</scope>
    <source>
        <strain evidence="2">cv. Yunnan</strain>
    </source>
</reference>
<name>A0ACB9B5D3_9ASTR</name>
<proteinExistence type="predicted"/>
<dbReference type="EMBL" id="CM042040">
    <property type="protein sequence ID" value="KAI3717574.1"/>
    <property type="molecule type" value="Genomic_DNA"/>
</dbReference>
<keyword evidence="2" id="KW-1185">Reference proteome</keyword>
<comment type="caution">
    <text evidence="1">The sequence shown here is derived from an EMBL/GenBank/DDBJ whole genome shotgun (WGS) entry which is preliminary data.</text>
</comment>
<protein>
    <submittedName>
        <fullName evidence="1">Uncharacterized protein</fullName>
    </submittedName>
</protein>
<sequence>MGKGNSFSFRRSYSTTTRRQKTTKKAGESPLLTSEQPANAPSPSSPNNETVPAVAVAKPVAVATAKPKKKAAIIRCFGDNYELKINSTKSMVGHLLGVAGVVEAVVTVKISPPLIMRADFDKRVWGRRLKEW</sequence>
<dbReference type="Proteomes" id="UP001056120">
    <property type="component" value="Linkage Group LG23"/>
</dbReference>
<gene>
    <name evidence="1" type="ORF">L1987_69279</name>
</gene>
<reference evidence="1 2" key="2">
    <citation type="journal article" date="2022" name="Mol. Ecol. Resour.">
        <title>The genomes of chicory, endive, great burdock and yacon provide insights into Asteraceae paleo-polyploidization history and plant inulin production.</title>
        <authorList>
            <person name="Fan W."/>
            <person name="Wang S."/>
            <person name="Wang H."/>
            <person name="Wang A."/>
            <person name="Jiang F."/>
            <person name="Liu H."/>
            <person name="Zhao H."/>
            <person name="Xu D."/>
            <person name="Zhang Y."/>
        </authorList>
    </citation>
    <scope>NUCLEOTIDE SEQUENCE [LARGE SCALE GENOMIC DNA]</scope>
    <source>
        <strain evidence="2">cv. Yunnan</strain>
        <tissue evidence="1">Leaves</tissue>
    </source>
</reference>
<evidence type="ECO:0000313" key="2">
    <source>
        <dbReference type="Proteomes" id="UP001056120"/>
    </source>
</evidence>
<evidence type="ECO:0000313" key="1">
    <source>
        <dbReference type="EMBL" id="KAI3717574.1"/>
    </source>
</evidence>
<organism evidence="1 2">
    <name type="scientific">Smallanthus sonchifolius</name>
    <dbReference type="NCBI Taxonomy" id="185202"/>
    <lineage>
        <taxon>Eukaryota</taxon>
        <taxon>Viridiplantae</taxon>
        <taxon>Streptophyta</taxon>
        <taxon>Embryophyta</taxon>
        <taxon>Tracheophyta</taxon>
        <taxon>Spermatophyta</taxon>
        <taxon>Magnoliopsida</taxon>
        <taxon>eudicotyledons</taxon>
        <taxon>Gunneridae</taxon>
        <taxon>Pentapetalae</taxon>
        <taxon>asterids</taxon>
        <taxon>campanulids</taxon>
        <taxon>Asterales</taxon>
        <taxon>Asteraceae</taxon>
        <taxon>Asteroideae</taxon>
        <taxon>Heliantheae alliance</taxon>
        <taxon>Millerieae</taxon>
        <taxon>Smallanthus</taxon>
    </lineage>
</organism>
<accession>A0ACB9B5D3</accession>